<keyword evidence="1" id="KW-0472">Membrane</keyword>
<dbReference type="InterPro" id="IPR052155">
    <property type="entry name" value="Biofilm_reg_signaling"/>
</dbReference>
<dbReference type="InterPro" id="IPR000160">
    <property type="entry name" value="GGDEF_dom"/>
</dbReference>
<gene>
    <name evidence="4" type="ORF">E4O86_15620</name>
</gene>
<dbReference type="OrthoDB" id="9814202at2"/>
<dbReference type="PANTHER" id="PTHR44757:SF2">
    <property type="entry name" value="BIOFILM ARCHITECTURE MAINTENANCE PROTEIN MBAA"/>
    <property type="match status" value="1"/>
</dbReference>
<dbReference type="InterPro" id="IPR029787">
    <property type="entry name" value="Nucleotide_cyclase"/>
</dbReference>
<protein>
    <submittedName>
        <fullName evidence="4">Bifunctional diguanylate cyclase/phosphodiesterase</fullName>
    </submittedName>
</protein>
<name>A0A964T5Y2_9HYPH</name>
<dbReference type="SMART" id="SM00052">
    <property type="entry name" value="EAL"/>
    <property type="match status" value="1"/>
</dbReference>
<evidence type="ECO:0000259" key="2">
    <source>
        <dbReference type="PROSITE" id="PS50883"/>
    </source>
</evidence>
<dbReference type="SUPFAM" id="SSF55073">
    <property type="entry name" value="Nucleotide cyclase"/>
    <property type="match status" value="1"/>
</dbReference>
<evidence type="ECO:0000313" key="4">
    <source>
        <dbReference type="EMBL" id="MYZ49141.1"/>
    </source>
</evidence>
<dbReference type="NCBIfam" id="TIGR00254">
    <property type="entry name" value="GGDEF"/>
    <property type="match status" value="1"/>
</dbReference>
<evidence type="ECO:0000259" key="3">
    <source>
        <dbReference type="PROSITE" id="PS50887"/>
    </source>
</evidence>
<feature type="domain" description="GGDEF" evidence="3">
    <location>
        <begin position="90"/>
        <end position="223"/>
    </location>
</feature>
<dbReference type="InterPro" id="IPR001633">
    <property type="entry name" value="EAL_dom"/>
</dbReference>
<dbReference type="Proteomes" id="UP000773614">
    <property type="component" value="Unassembled WGS sequence"/>
</dbReference>
<keyword evidence="1" id="KW-1133">Transmembrane helix</keyword>
<keyword evidence="5" id="KW-1185">Reference proteome</keyword>
<dbReference type="Gene3D" id="3.20.20.450">
    <property type="entry name" value="EAL domain"/>
    <property type="match status" value="1"/>
</dbReference>
<reference evidence="4" key="1">
    <citation type="submission" date="2019-03" db="EMBL/GenBank/DDBJ databases">
        <title>Afifella sp. nov., isolated from activated sludge.</title>
        <authorList>
            <person name="Li Q."/>
            <person name="Liu Y."/>
        </authorList>
    </citation>
    <scope>NUCLEOTIDE SEQUENCE</scope>
    <source>
        <strain evidence="4">L72</strain>
    </source>
</reference>
<evidence type="ECO:0000256" key="1">
    <source>
        <dbReference type="SAM" id="Phobius"/>
    </source>
</evidence>
<feature type="domain" description="EAL" evidence="2">
    <location>
        <begin position="232"/>
        <end position="482"/>
    </location>
</feature>
<dbReference type="PROSITE" id="PS50887">
    <property type="entry name" value="GGDEF"/>
    <property type="match status" value="1"/>
</dbReference>
<dbReference type="PROSITE" id="PS50883">
    <property type="entry name" value="EAL"/>
    <property type="match status" value="1"/>
</dbReference>
<dbReference type="Gene3D" id="3.30.70.270">
    <property type="match status" value="1"/>
</dbReference>
<dbReference type="EMBL" id="SPKJ01000061">
    <property type="protein sequence ID" value="MYZ49141.1"/>
    <property type="molecule type" value="Genomic_DNA"/>
</dbReference>
<feature type="transmembrane region" description="Helical" evidence="1">
    <location>
        <begin position="33"/>
        <end position="50"/>
    </location>
</feature>
<dbReference type="Pfam" id="PF00563">
    <property type="entry name" value="EAL"/>
    <property type="match status" value="1"/>
</dbReference>
<proteinExistence type="predicted"/>
<sequence length="487" mass="51796">MTPKSRSLAIAVLAGIALLLAHRSGNTPLFWLTVAIAAIGAIAVLVRASGKTVVTMMGPKSSDALTGALDRQGFLDVLKAAVARAGAAEGQVGLMLVDLHRFHEINDTWGHGTGDAVLREAAARMGKAAGPGTEVGRISGDEFGVILCGDVNARSLRDAAGRVVDALAEPFQVGEVSIRTGASAGLALYPVNAEDSEFLFRGADLALHRAKQEGRRGIRVFDTELQSEVRRGAALEQELREALRKDEFVVFYQPQMDLASGKIRGYEALVRWERPDAGIVQPMEFIPVAESTGLIHEVGERVLQRACQDAATWLDGGTVAVNLSPAQIRAEGVVERIARILGETGLPPERLEIEVPESVLLGQAPDALANLDALKALGVRIAMDDFGTGYSSLAYLTRFPFDKIKIDRSFVAQLSEDAGVATIIASIIGLGRSLSVDITAEGVETQEQMTMLRAAGCRTVQGFLFGAPSREIKEPVAGSEEPVIQEG</sequence>
<dbReference type="InterPro" id="IPR043128">
    <property type="entry name" value="Rev_trsase/Diguanyl_cyclase"/>
</dbReference>
<organism evidence="4 5">
    <name type="scientific">Propylenella binzhouense</name>
    <dbReference type="NCBI Taxonomy" id="2555902"/>
    <lineage>
        <taxon>Bacteria</taxon>
        <taxon>Pseudomonadati</taxon>
        <taxon>Pseudomonadota</taxon>
        <taxon>Alphaproteobacteria</taxon>
        <taxon>Hyphomicrobiales</taxon>
        <taxon>Propylenellaceae</taxon>
        <taxon>Propylenella</taxon>
    </lineage>
</organism>
<comment type="caution">
    <text evidence="4">The sequence shown here is derived from an EMBL/GenBank/DDBJ whole genome shotgun (WGS) entry which is preliminary data.</text>
</comment>
<dbReference type="CDD" id="cd01948">
    <property type="entry name" value="EAL"/>
    <property type="match status" value="1"/>
</dbReference>
<dbReference type="SMART" id="SM00267">
    <property type="entry name" value="GGDEF"/>
    <property type="match status" value="1"/>
</dbReference>
<accession>A0A964T5Y2</accession>
<dbReference type="AlphaFoldDB" id="A0A964T5Y2"/>
<dbReference type="Pfam" id="PF00990">
    <property type="entry name" value="GGDEF"/>
    <property type="match status" value="1"/>
</dbReference>
<dbReference type="PANTHER" id="PTHR44757">
    <property type="entry name" value="DIGUANYLATE CYCLASE DGCP"/>
    <property type="match status" value="1"/>
</dbReference>
<dbReference type="InterPro" id="IPR035919">
    <property type="entry name" value="EAL_sf"/>
</dbReference>
<dbReference type="SUPFAM" id="SSF141868">
    <property type="entry name" value="EAL domain-like"/>
    <property type="match status" value="1"/>
</dbReference>
<dbReference type="RefSeq" id="WP_161141485.1">
    <property type="nucleotide sequence ID" value="NZ_SPKJ01000061.1"/>
</dbReference>
<evidence type="ECO:0000313" key="5">
    <source>
        <dbReference type="Proteomes" id="UP000773614"/>
    </source>
</evidence>
<keyword evidence="1" id="KW-0812">Transmembrane</keyword>
<dbReference type="CDD" id="cd01949">
    <property type="entry name" value="GGDEF"/>
    <property type="match status" value="1"/>
</dbReference>